<geneLocation type="plasmid" evidence="1">
    <name>pAM65-52-3-235K</name>
</geneLocation>
<gene>
    <name evidence="1" type="ORF">ATN07_32780</name>
</gene>
<organism evidence="1">
    <name type="scientific">Bacillus thuringiensis subsp. israelensis</name>
    <dbReference type="NCBI Taxonomy" id="1430"/>
    <lineage>
        <taxon>Bacteria</taxon>
        <taxon>Bacillati</taxon>
        <taxon>Bacillota</taxon>
        <taxon>Bacilli</taxon>
        <taxon>Bacillales</taxon>
        <taxon>Bacillaceae</taxon>
        <taxon>Bacillus</taxon>
        <taxon>Bacillus cereus group</taxon>
    </lineage>
</organism>
<dbReference type="PATRIC" id="fig|1430.6.peg.2138"/>
<protein>
    <submittedName>
        <fullName evidence="1">Uncharacterized protein</fullName>
    </submittedName>
</protein>
<dbReference type="AlphaFoldDB" id="A0A161ISB1"/>
<sequence>MTTEELEPVEGIIPDVVPDVVIPDVSDFLIGGSKYILDPSTLKTQEDVLNVIKHFSTRVELHVFDIVGIEHYVKPVTNNQTH</sequence>
<evidence type="ECO:0000313" key="1">
    <source>
        <dbReference type="EMBL" id="AND28505.1"/>
    </source>
</evidence>
<name>A0A161ISB1_BACTI</name>
<keyword evidence="1" id="KW-0614">Plasmid</keyword>
<reference evidence="1" key="1">
    <citation type="journal article" date="2017" name="Res. Microbiol.">
        <title>Comparative genomics of extrachromosomal elements in Bacillus thuringiensis subsp. israelensis.</title>
        <authorList>
            <person name="Bolotin A."/>
            <person name="Gillis A."/>
            <person name="Sanchis V."/>
            <person name="Nielsen-LeRoux C."/>
            <person name="Mahillon J."/>
            <person name="Lereclus D."/>
            <person name="Sorokin A."/>
        </authorList>
    </citation>
    <scope>NUCLEOTIDE SEQUENCE</scope>
    <source>
        <strain evidence="1">AM65-52</strain>
        <plasmid evidence="1">pAM65-52-3-235K</plasmid>
    </source>
</reference>
<proteinExistence type="predicted"/>
<accession>A0A161ISB1</accession>
<dbReference type="EMBL" id="CP013278">
    <property type="protein sequence ID" value="AND28505.1"/>
    <property type="molecule type" value="Genomic_DNA"/>
</dbReference>